<reference evidence="2 3" key="1">
    <citation type="submission" date="2020-08" db="EMBL/GenBank/DDBJ databases">
        <title>Sphingobacterium sp. DN00404 isolated from aquaculture water.</title>
        <authorList>
            <person name="Zhang M."/>
        </authorList>
    </citation>
    <scope>NUCLEOTIDE SEQUENCE [LARGE SCALE GENOMIC DNA]</scope>
    <source>
        <strain evidence="2 3">DN00404</strain>
    </source>
</reference>
<organism evidence="2 3">
    <name type="scientific">Sphingobacterium micropteri</name>
    <dbReference type="NCBI Taxonomy" id="2763501"/>
    <lineage>
        <taxon>Bacteria</taxon>
        <taxon>Pseudomonadati</taxon>
        <taxon>Bacteroidota</taxon>
        <taxon>Sphingobacteriia</taxon>
        <taxon>Sphingobacteriales</taxon>
        <taxon>Sphingobacteriaceae</taxon>
        <taxon>Sphingobacterium</taxon>
    </lineage>
</organism>
<protein>
    <submittedName>
        <fullName evidence="2">Uncharacterized protein</fullName>
    </submittedName>
</protein>
<gene>
    <name evidence="2" type="ORF">H8B06_01975</name>
</gene>
<accession>A0ABR7YK42</accession>
<comment type="caution">
    <text evidence="2">The sequence shown here is derived from an EMBL/GenBank/DDBJ whole genome shotgun (WGS) entry which is preliminary data.</text>
</comment>
<sequence>MLQNIVYVLRIICSNVGEFMVELTAAIKHARSAQGNITSLHTPVYFFTIMYLYMGMPALYM</sequence>
<proteinExistence type="predicted"/>
<dbReference type="Proteomes" id="UP000602759">
    <property type="component" value="Unassembled WGS sequence"/>
</dbReference>
<evidence type="ECO:0000313" key="3">
    <source>
        <dbReference type="Proteomes" id="UP000602759"/>
    </source>
</evidence>
<dbReference type="EMBL" id="JACOIK010000001">
    <property type="protein sequence ID" value="MBD1431578.1"/>
    <property type="molecule type" value="Genomic_DNA"/>
</dbReference>
<keyword evidence="1" id="KW-0472">Membrane</keyword>
<keyword evidence="1" id="KW-0812">Transmembrane</keyword>
<evidence type="ECO:0000256" key="1">
    <source>
        <dbReference type="SAM" id="Phobius"/>
    </source>
</evidence>
<feature type="transmembrane region" description="Helical" evidence="1">
    <location>
        <begin position="44"/>
        <end position="60"/>
    </location>
</feature>
<name>A0ABR7YK42_9SPHI</name>
<dbReference type="RefSeq" id="WP_190992584.1">
    <property type="nucleotide sequence ID" value="NZ_JACOIK010000001.1"/>
</dbReference>
<keyword evidence="3" id="KW-1185">Reference proteome</keyword>
<keyword evidence="1" id="KW-1133">Transmembrane helix</keyword>
<evidence type="ECO:0000313" key="2">
    <source>
        <dbReference type="EMBL" id="MBD1431578.1"/>
    </source>
</evidence>